<dbReference type="InterPro" id="IPR046372">
    <property type="entry name" value="PARG_cat_C"/>
</dbReference>
<feature type="binding site" evidence="5">
    <location>
        <position position="276"/>
    </location>
    <ligand>
        <name>substrate</name>
    </ligand>
</feature>
<comment type="similarity">
    <text evidence="1">Belongs to the poly(ADP-ribose) glycohydrolase family.</text>
</comment>
<organism evidence="9 10">
    <name type="scientific">Diaphorina citri</name>
    <name type="common">Asian citrus psyllid</name>
    <dbReference type="NCBI Taxonomy" id="121845"/>
    <lineage>
        <taxon>Eukaryota</taxon>
        <taxon>Metazoa</taxon>
        <taxon>Ecdysozoa</taxon>
        <taxon>Arthropoda</taxon>
        <taxon>Hexapoda</taxon>
        <taxon>Insecta</taxon>
        <taxon>Pterygota</taxon>
        <taxon>Neoptera</taxon>
        <taxon>Paraneoptera</taxon>
        <taxon>Hemiptera</taxon>
        <taxon>Sternorrhyncha</taxon>
        <taxon>Psylloidea</taxon>
        <taxon>Psyllidae</taxon>
        <taxon>Diaphorininae</taxon>
        <taxon>Diaphorina</taxon>
    </lineage>
</organism>
<dbReference type="RefSeq" id="XP_017298683.2">
    <property type="nucleotide sequence ID" value="XM_017443194.2"/>
</dbReference>
<evidence type="ECO:0000313" key="10">
    <source>
        <dbReference type="RefSeq" id="XP_017298683.2"/>
    </source>
</evidence>
<evidence type="ECO:0000259" key="8">
    <source>
        <dbReference type="Pfam" id="PF20811"/>
    </source>
</evidence>
<dbReference type="KEGG" id="dci:103507141"/>
<keyword evidence="3" id="KW-0378">Hydrolase</keyword>
<dbReference type="Pfam" id="PF20811">
    <property type="entry name" value="PARG_cat_N"/>
    <property type="match status" value="1"/>
</dbReference>
<feature type="compositionally biased region" description="Low complexity" evidence="6">
    <location>
        <begin position="538"/>
        <end position="559"/>
    </location>
</feature>
<dbReference type="GO" id="GO:0009225">
    <property type="term" value="P:nucleotide-sugar metabolic process"/>
    <property type="evidence" value="ECO:0007669"/>
    <property type="project" value="TreeGrafter"/>
</dbReference>
<feature type="binding site" evidence="5">
    <location>
        <position position="262"/>
    </location>
    <ligand>
        <name>substrate</name>
    </ligand>
</feature>
<dbReference type="GO" id="GO:0004649">
    <property type="term" value="F:poly(ADP-ribose) glycohydrolase activity"/>
    <property type="evidence" value="ECO:0007669"/>
    <property type="project" value="UniProtKB-EC"/>
</dbReference>
<dbReference type="PANTHER" id="PTHR12837">
    <property type="entry name" value="POLY ADP-RIBOSE GLYCOHYDROLASE"/>
    <property type="match status" value="1"/>
</dbReference>
<dbReference type="Proteomes" id="UP000079169">
    <property type="component" value="Unplaced"/>
</dbReference>
<evidence type="ECO:0000313" key="9">
    <source>
        <dbReference type="Proteomes" id="UP000079169"/>
    </source>
</evidence>
<proteinExistence type="inferred from homology"/>
<feature type="active site" evidence="4">
    <location>
        <position position="278"/>
    </location>
</feature>
<keyword evidence="9" id="KW-1185">Reference proteome</keyword>
<dbReference type="GO" id="GO:0005737">
    <property type="term" value="C:cytoplasm"/>
    <property type="evidence" value="ECO:0007669"/>
    <property type="project" value="TreeGrafter"/>
</dbReference>
<feature type="compositionally biased region" description="Polar residues" evidence="6">
    <location>
        <begin position="513"/>
        <end position="537"/>
    </location>
</feature>
<evidence type="ECO:0000256" key="4">
    <source>
        <dbReference type="PIRSR" id="PIRSR607724-1"/>
    </source>
</evidence>
<dbReference type="STRING" id="121845.A0A1S4E950"/>
<gene>
    <name evidence="10" type="primary">LOC103507141</name>
</gene>
<protein>
    <recommendedName>
        <fullName evidence="2">poly(ADP-ribose) glycohydrolase</fullName>
        <ecNumber evidence="2">3.2.1.143</ecNumber>
    </recommendedName>
</protein>
<evidence type="ECO:0000256" key="3">
    <source>
        <dbReference type="ARBA" id="ARBA00022801"/>
    </source>
</evidence>
<feature type="compositionally biased region" description="Basic and acidic residues" evidence="6">
    <location>
        <begin position="495"/>
        <end position="510"/>
    </location>
</feature>
<evidence type="ECO:0000256" key="6">
    <source>
        <dbReference type="SAM" id="MobiDB-lite"/>
    </source>
</evidence>
<feature type="active site" evidence="4">
    <location>
        <position position="277"/>
    </location>
</feature>
<feature type="binding site" evidence="5">
    <location>
        <position position="317"/>
    </location>
    <ligand>
        <name>substrate</name>
    </ligand>
</feature>
<dbReference type="Pfam" id="PF05028">
    <property type="entry name" value="PARG_cat_C"/>
    <property type="match status" value="1"/>
</dbReference>
<dbReference type="GO" id="GO:0005975">
    <property type="term" value="P:carbohydrate metabolic process"/>
    <property type="evidence" value="ECO:0007669"/>
    <property type="project" value="InterPro"/>
</dbReference>
<dbReference type="AlphaFoldDB" id="A0A1S4E950"/>
<evidence type="ECO:0000256" key="2">
    <source>
        <dbReference type="ARBA" id="ARBA00012255"/>
    </source>
</evidence>
<feature type="active site" evidence="4">
    <location>
        <position position="259"/>
    </location>
</feature>
<evidence type="ECO:0000256" key="1">
    <source>
        <dbReference type="ARBA" id="ARBA00009545"/>
    </source>
</evidence>
<accession>A0A1S4E950</accession>
<dbReference type="GO" id="GO:0006282">
    <property type="term" value="P:regulation of DNA repair"/>
    <property type="evidence" value="ECO:0007669"/>
    <property type="project" value="InterPro"/>
</dbReference>
<evidence type="ECO:0000256" key="5">
    <source>
        <dbReference type="PIRSR" id="PIRSR607724-2"/>
    </source>
</evidence>
<dbReference type="GO" id="GO:0005634">
    <property type="term" value="C:nucleus"/>
    <property type="evidence" value="ECO:0007669"/>
    <property type="project" value="TreeGrafter"/>
</dbReference>
<dbReference type="CTD" id="8505"/>
<name>A0A1S4E950_DIACI</name>
<evidence type="ECO:0000259" key="7">
    <source>
        <dbReference type="Pfam" id="PF05028"/>
    </source>
</evidence>
<sequence>MSEVQRSRWSSFRLPVSPDSVPKPYRKHTDETWTKHHVHLPFSQKSLIQLEENTVRKRWEVIQEALLRPITNSKQLEEVICSYNNKKWKFPALHYLFRTELDQLETDIFFKQLLPKIINLALRLPNVLQCGIPLLKAHSNHSITLSQLQIASLLANAFLCTYPRRNSNQPESQYANFPCINFSRLFQAQSSCVSEKLKCLINYFVRVTTKDPTGLVTYSRRYLPHSQLPHWGDSRQKLPDLFISSEGMIENQRGLLQVDFANKFVGGGVLGYGGVQEEIRFVICPELIVAQLFTECLNSTEALIVSGVERYNDYEGYSRSFTWTGNYKDPTPSDIYGRKLCTVLAIDAVNVARNPKAQYSLRSIERELNKAYVGFSWGQEDPSRRGNTVATGNWGCGAFKGDVQLKALLQIMAAGEASASIAYFTFGNAELTNGIYDMYTLLKQYRVDVGRLFTLLASYESHVRDGSHESITLYEFLYNTVVLNNSKQDGSPGKSSDKSPGKQGDSDVKTKRNTSPDLSENSIRPGNSKTTWRNSLGFNTKSSSSFYSSGTSSFSNRNSITKSTTHSQNGSHRSCDVIDSNDTIDDMLQKIEASEAALLRKKTSVKNINCQSNISELEKVYAGNSKEVSVRNSSHREVSSRVNRIDVFNENLSEPNKLREVTANNSSCSKTTPSISQNSSTYFTNERCRQDQAFSNINRNESKSNTISASKCQVVTNGNVRIDSVKNNQDFVIQIEEDDETSVDRCVSPDVINSSVAETPVKNTQDLFSKKWSINSTKSSNGE</sequence>
<dbReference type="GO" id="GO:1990966">
    <property type="term" value="P:ATP generation from poly-ADP-D-ribose"/>
    <property type="evidence" value="ECO:0007669"/>
    <property type="project" value="TreeGrafter"/>
</dbReference>
<feature type="compositionally biased region" description="Polar residues" evidence="6">
    <location>
        <begin position="560"/>
        <end position="572"/>
    </location>
</feature>
<dbReference type="PaxDb" id="121845-A0A1S4E950"/>
<dbReference type="GeneID" id="103507141"/>
<dbReference type="EC" id="3.2.1.143" evidence="2"/>
<dbReference type="InterPro" id="IPR007724">
    <property type="entry name" value="Poly_GlycHdrlase"/>
</dbReference>
<feature type="domain" description="PARG catalytic Macro" evidence="7">
    <location>
        <begin position="229"/>
        <end position="432"/>
    </location>
</feature>
<dbReference type="InterPro" id="IPR048362">
    <property type="entry name" value="PARG_helical"/>
</dbReference>
<dbReference type="PANTHER" id="PTHR12837:SF15">
    <property type="entry name" value="POLY(ADP-RIBOSE) GLYCOHYDROLASE"/>
    <property type="match status" value="1"/>
</dbReference>
<reference evidence="10" key="1">
    <citation type="submission" date="2025-08" db="UniProtKB">
        <authorList>
            <consortium name="RefSeq"/>
        </authorList>
    </citation>
    <scope>IDENTIFICATION</scope>
</reference>
<feature type="domain" description="PARG helical" evidence="8">
    <location>
        <begin position="102"/>
        <end position="220"/>
    </location>
</feature>
<feature type="region of interest" description="Disordered" evidence="6">
    <location>
        <begin position="487"/>
        <end position="574"/>
    </location>
</feature>